<dbReference type="PANTHER" id="PTHR12258">
    <property type="entry name" value="JANUS-A/JANUS-B"/>
    <property type="match status" value="1"/>
</dbReference>
<dbReference type="GO" id="GO:0030154">
    <property type="term" value="P:cell differentiation"/>
    <property type="evidence" value="ECO:0007669"/>
    <property type="project" value="UniProtKB-KW"/>
</dbReference>
<dbReference type="GO" id="GO:0005829">
    <property type="term" value="C:cytosol"/>
    <property type="evidence" value="ECO:0007669"/>
    <property type="project" value="TreeGrafter"/>
</dbReference>
<evidence type="ECO:0000256" key="1">
    <source>
        <dbReference type="ARBA" id="ARBA00002508"/>
    </source>
</evidence>
<evidence type="ECO:0000313" key="7">
    <source>
        <dbReference type="EMBL" id="VDN24811.1"/>
    </source>
</evidence>
<evidence type="ECO:0000313" key="9">
    <source>
        <dbReference type="WBParaSite" id="GPUH_0001482701-mRNA-1"/>
    </source>
</evidence>
<reference evidence="7 8" key="2">
    <citation type="submission" date="2018-11" db="EMBL/GenBank/DDBJ databases">
        <authorList>
            <consortium name="Pathogen Informatics"/>
        </authorList>
    </citation>
    <scope>NUCLEOTIDE SEQUENCE [LARGE SCALE GENOMIC DNA]</scope>
</reference>
<dbReference type="WBParaSite" id="GPUH_0001482701-mRNA-1">
    <property type="protein sequence ID" value="GPUH_0001482701-mRNA-1"/>
    <property type="gene ID" value="GPUH_0001482701"/>
</dbReference>
<dbReference type="OrthoDB" id="10249612at2759"/>
<dbReference type="Gene3D" id="3.50.20.20">
    <property type="entry name" value="Janus/Ocnus"/>
    <property type="match status" value="1"/>
</dbReference>
<evidence type="ECO:0000256" key="6">
    <source>
        <dbReference type="PIRSR" id="PIRSR607702-2"/>
    </source>
</evidence>
<feature type="active site" description="Proton acceptor" evidence="5">
    <location>
        <position position="45"/>
    </location>
</feature>
<protein>
    <submittedName>
        <fullName evidence="9">BTB domain-containing protein</fullName>
    </submittedName>
</protein>
<organism evidence="9">
    <name type="scientific">Gongylonema pulchrum</name>
    <dbReference type="NCBI Taxonomy" id="637853"/>
    <lineage>
        <taxon>Eukaryota</taxon>
        <taxon>Metazoa</taxon>
        <taxon>Ecdysozoa</taxon>
        <taxon>Nematoda</taxon>
        <taxon>Chromadorea</taxon>
        <taxon>Rhabditida</taxon>
        <taxon>Spirurina</taxon>
        <taxon>Spiruromorpha</taxon>
        <taxon>Spiruroidea</taxon>
        <taxon>Gongylonematidae</taxon>
        <taxon>Gongylonema</taxon>
    </lineage>
</organism>
<dbReference type="EMBL" id="UYRT01081676">
    <property type="protein sequence ID" value="VDN24811.1"/>
    <property type="molecule type" value="Genomic_DNA"/>
</dbReference>
<dbReference type="GO" id="GO:0101006">
    <property type="term" value="F:protein histidine phosphatase activity"/>
    <property type="evidence" value="ECO:0007669"/>
    <property type="project" value="TreeGrafter"/>
</dbReference>
<accession>A0A183E1G7</accession>
<evidence type="ECO:0000256" key="4">
    <source>
        <dbReference type="ARBA" id="ARBA00022928"/>
    </source>
</evidence>
<name>A0A183E1G7_9BILA</name>
<dbReference type="GO" id="GO:0007548">
    <property type="term" value="P:sex differentiation"/>
    <property type="evidence" value="ECO:0007669"/>
    <property type="project" value="UniProtKB-KW"/>
</dbReference>
<gene>
    <name evidence="7" type="ORF">GPUH_LOCUS14808</name>
</gene>
<evidence type="ECO:0000256" key="3">
    <source>
        <dbReference type="ARBA" id="ARBA00022782"/>
    </source>
</evidence>
<dbReference type="Proteomes" id="UP000271098">
    <property type="component" value="Unassembled WGS sequence"/>
</dbReference>
<reference evidence="9" key="1">
    <citation type="submission" date="2016-06" db="UniProtKB">
        <authorList>
            <consortium name="WormBaseParasite"/>
        </authorList>
    </citation>
    <scope>IDENTIFICATION</scope>
</reference>
<proteinExistence type="inferred from homology"/>
<dbReference type="InterPro" id="IPR007702">
    <property type="entry name" value="Janus"/>
</dbReference>
<evidence type="ECO:0000256" key="5">
    <source>
        <dbReference type="PIRSR" id="PIRSR607702-1"/>
    </source>
</evidence>
<dbReference type="AlphaFoldDB" id="A0A183E1G7"/>
<dbReference type="InterPro" id="IPR038596">
    <property type="entry name" value="Janus_sf"/>
</dbReference>
<evidence type="ECO:0000313" key="8">
    <source>
        <dbReference type="Proteomes" id="UP000271098"/>
    </source>
</evidence>
<feature type="binding site" evidence="6">
    <location>
        <position position="18"/>
    </location>
    <ligand>
        <name>substrate</name>
    </ligand>
</feature>
<sequence length="95" mass="10768">MLLDSIPDVNIDPEGVFKYILIKITEIAIDEEKVIVRGYAHCKWHKNIFRETQQEVGSQFSIKCVGGGFIKHEPGKKSILVYGHSQAITFFIISC</sequence>
<evidence type="ECO:0000256" key="2">
    <source>
        <dbReference type="ARBA" id="ARBA00010971"/>
    </source>
</evidence>
<keyword evidence="3" id="KW-0221">Differentiation</keyword>
<comment type="function">
    <text evidence="1">JanA and janB regulate somatic sex differentiation.</text>
</comment>
<keyword evidence="8" id="KW-1185">Reference proteome</keyword>
<dbReference type="PANTHER" id="PTHR12258:SF5">
    <property type="entry name" value="BCDNA.GH02250-RELATED"/>
    <property type="match status" value="1"/>
</dbReference>
<comment type="similarity">
    <text evidence="2">Belongs to the janus family.</text>
</comment>
<keyword evidence="4" id="KW-0726">Sexual differentiation</keyword>
<dbReference type="Pfam" id="PF05005">
    <property type="entry name" value="Ocnus"/>
    <property type="match status" value="1"/>
</dbReference>
<dbReference type="SUPFAM" id="SSF143724">
    <property type="entry name" value="PHP14-like"/>
    <property type="match status" value="1"/>
</dbReference>